<evidence type="ECO:0000313" key="17">
    <source>
        <dbReference type="EMBL" id="KKW41813.1"/>
    </source>
</evidence>
<dbReference type="GO" id="GO:0030955">
    <property type="term" value="F:potassium ion binding"/>
    <property type="evidence" value="ECO:0007669"/>
    <property type="project" value="UniProtKB-UniRule"/>
</dbReference>
<evidence type="ECO:0000256" key="12">
    <source>
        <dbReference type="ARBA" id="ARBA00023317"/>
    </source>
</evidence>
<dbReference type="UniPathway" id="UPA00109">
    <property type="reaction ID" value="UER00188"/>
</dbReference>
<evidence type="ECO:0000256" key="6">
    <source>
        <dbReference type="ARBA" id="ARBA00022723"/>
    </source>
</evidence>
<keyword evidence="8 14" id="KW-0418">Kinase</keyword>
<dbReference type="EMBL" id="LCRX01000013">
    <property type="protein sequence ID" value="KKW41813.1"/>
    <property type="molecule type" value="Genomic_DNA"/>
</dbReference>
<evidence type="ECO:0000313" key="18">
    <source>
        <dbReference type="Proteomes" id="UP000033870"/>
    </source>
</evidence>
<dbReference type="Pfam" id="PF02887">
    <property type="entry name" value="PK_C"/>
    <property type="match status" value="1"/>
</dbReference>
<evidence type="ECO:0000256" key="4">
    <source>
        <dbReference type="ARBA" id="ARBA00012142"/>
    </source>
</evidence>
<evidence type="ECO:0000256" key="14">
    <source>
        <dbReference type="RuleBase" id="RU000504"/>
    </source>
</evidence>
<keyword evidence="9" id="KW-0067">ATP-binding</keyword>
<dbReference type="STRING" id="1619044.UY92_C0013G0012"/>
<dbReference type="InterPro" id="IPR015806">
    <property type="entry name" value="Pyrv_Knase_insert_dom_sf"/>
</dbReference>
<dbReference type="GO" id="GO:0000287">
    <property type="term" value="F:magnesium ion binding"/>
    <property type="evidence" value="ECO:0007669"/>
    <property type="project" value="UniProtKB-UniRule"/>
</dbReference>
<dbReference type="InterPro" id="IPR001697">
    <property type="entry name" value="Pyr_Knase"/>
</dbReference>
<dbReference type="PRINTS" id="PR01050">
    <property type="entry name" value="PYRUVTKNASE"/>
</dbReference>
<keyword evidence="11 14" id="KW-0324">Glycolysis</keyword>
<dbReference type="PANTHER" id="PTHR11817">
    <property type="entry name" value="PYRUVATE KINASE"/>
    <property type="match status" value="1"/>
</dbReference>
<sequence>MKKRTKIVCTLGPACESAATIKKMVAAGMNVARLNFSHGTYDNHALLIDRVRAAAAATGEPVAVMQDLQGPKIRVGVLPAEGVELKSAATIVFDTALNEYAGGAIPVDYHSLHEYLAPGERLLLNDGRVETTVAAIAGTQITAFVKNGGVITAHKGINVPDSRLTVSALSAKDKEDVRFGVEHGVDLIALSFVTGAKDILDLRFLIKQYETELGIKPEQPIRIVAKIERGEAVKNIGEILEVVDGIMVARGDLGIEIPAAAVPLAQKQLIDAALAAAKPVIVATQMLDSMQENPRPTRAEVSDVANAVIDHTDAVMLSNETATGKYPVETVETMGEIIVEAEKSAYDNLRLREHQGRRQRVDDVISEMSRLLAEDIGARVILAASISGETARLISRYRPELPVVVATSTDRVRRQLNLSWGVVPFVLVPCRTIEELVERSLMYLKERRIVKSGDKIIVVAGEPVGQAGHVNLLEVREVG</sequence>
<evidence type="ECO:0000256" key="2">
    <source>
        <dbReference type="ARBA" id="ARBA00004997"/>
    </source>
</evidence>
<dbReference type="InterPro" id="IPR036918">
    <property type="entry name" value="Pyrv_Knase_C_sf"/>
</dbReference>
<name>A0A0G1YEA1_9BACT</name>
<dbReference type="GO" id="GO:0016301">
    <property type="term" value="F:kinase activity"/>
    <property type="evidence" value="ECO:0007669"/>
    <property type="project" value="UniProtKB-KW"/>
</dbReference>
<comment type="catalytic activity">
    <reaction evidence="14">
        <text>pyruvate + ATP = phosphoenolpyruvate + ADP + H(+)</text>
        <dbReference type="Rhea" id="RHEA:18157"/>
        <dbReference type="ChEBI" id="CHEBI:15361"/>
        <dbReference type="ChEBI" id="CHEBI:15378"/>
        <dbReference type="ChEBI" id="CHEBI:30616"/>
        <dbReference type="ChEBI" id="CHEBI:58702"/>
        <dbReference type="ChEBI" id="CHEBI:456216"/>
        <dbReference type="EC" id="2.7.1.40"/>
    </reaction>
</comment>
<evidence type="ECO:0000256" key="13">
    <source>
        <dbReference type="NCBIfam" id="TIGR01064"/>
    </source>
</evidence>
<comment type="similarity">
    <text evidence="3 14">Belongs to the pyruvate kinase family.</text>
</comment>
<dbReference type="NCBIfam" id="NF004491">
    <property type="entry name" value="PRK05826.1"/>
    <property type="match status" value="1"/>
</dbReference>
<comment type="pathway">
    <text evidence="2 14">Carbohydrate degradation; glycolysis; pyruvate from D-glyceraldehyde 3-phosphate: step 5/5.</text>
</comment>
<evidence type="ECO:0000256" key="8">
    <source>
        <dbReference type="ARBA" id="ARBA00022777"/>
    </source>
</evidence>
<reference evidence="17 18" key="1">
    <citation type="journal article" date="2015" name="Nature">
        <title>rRNA introns, odd ribosomes, and small enigmatic genomes across a large radiation of phyla.</title>
        <authorList>
            <person name="Brown C.T."/>
            <person name="Hug L.A."/>
            <person name="Thomas B.C."/>
            <person name="Sharon I."/>
            <person name="Castelle C.J."/>
            <person name="Singh A."/>
            <person name="Wilkins M.J."/>
            <person name="Williams K.H."/>
            <person name="Banfield J.F."/>
        </authorList>
    </citation>
    <scope>NUCLEOTIDE SEQUENCE [LARGE SCALE GENOMIC DNA]</scope>
</reference>
<feature type="domain" description="Pyruvate kinase barrel" evidence="15">
    <location>
        <begin position="3"/>
        <end position="331"/>
    </location>
</feature>
<organism evidence="17 18">
    <name type="scientific">Candidatus Magasanikbacteria bacterium GW2011_GWA2_56_11</name>
    <dbReference type="NCBI Taxonomy" id="1619044"/>
    <lineage>
        <taxon>Bacteria</taxon>
        <taxon>Candidatus Magasanikiibacteriota</taxon>
    </lineage>
</organism>
<dbReference type="EC" id="2.7.1.40" evidence="4 13"/>
<gene>
    <name evidence="17" type="ORF">UY92_C0013G0012</name>
</gene>
<feature type="domain" description="Pyruvate kinase C-terminal" evidence="16">
    <location>
        <begin position="365"/>
        <end position="475"/>
    </location>
</feature>
<dbReference type="Proteomes" id="UP000033870">
    <property type="component" value="Unassembled WGS sequence"/>
</dbReference>
<dbReference type="Gene3D" id="3.20.20.60">
    <property type="entry name" value="Phosphoenolpyruvate-binding domains"/>
    <property type="match status" value="1"/>
</dbReference>
<dbReference type="Gene3D" id="2.40.33.10">
    <property type="entry name" value="PK beta-barrel domain-like"/>
    <property type="match status" value="1"/>
</dbReference>
<proteinExistence type="inferred from homology"/>
<evidence type="ECO:0000256" key="3">
    <source>
        <dbReference type="ARBA" id="ARBA00008663"/>
    </source>
</evidence>
<dbReference type="Gene3D" id="3.40.1380.20">
    <property type="entry name" value="Pyruvate kinase, C-terminal domain"/>
    <property type="match status" value="1"/>
</dbReference>
<keyword evidence="7" id="KW-0547">Nucleotide-binding</keyword>
<dbReference type="InterPro" id="IPR015795">
    <property type="entry name" value="Pyrv_Knase_C"/>
</dbReference>
<dbReference type="SUPFAM" id="SSF52935">
    <property type="entry name" value="PK C-terminal domain-like"/>
    <property type="match status" value="1"/>
</dbReference>
<comment type="cofactor">
    <cofactor evidence="1">
        <name>K(+)</name>
        <dbReference type="ChEBI" id="CHEBI:29103"/>
    </cofactor>
</comment>
<dbReference type="InterPro" id="IPR040442">
    <property type="entry name" value="Pyrv_kinase-like_dom_sf"/>
</dbReference>
<keyword evidence="6" id="KW-0479">Metal-binding</keyword>
<evidence type="ECO:0000256" key="7">
    <source>
        <dbReference type="ARBA" id="ARBA00022741"/>
    </source>
</evidence>
<keyword evidence="10 14" id="KW-0460">Magnesium</keyword>
<keyword evidence="12 17" id="KW-0670">Pyruvate</keyword>
<dbReference type="SUPFAM" id="SSF50800">
    <property type="entry name" value="PK beta-barrel domain-like"/>
    <property type="match status" value="1"/>
</dbReference>
<evidence type="ECO:0000256" key="10">
    <source>
        <dbReference type="ARBA" id="ARBA00022842"/>
    </source>
</evidence>
<dbReference type="PATRIC" id="fig|1619044.3.peg.928"/>
<dbReference type="InterPro" id="IPR015793">
    <property type="entry name" value="Pyrv_Knase_brl"/>
</dbReference>
<dbReference type="PROSITE" id="PS00110">
    <property type="entry name" value="PYRUVATE_KINASE"/>
    <property type="match status" value="1"/>
</dbReference>
<evidence type="ECO:0000256" key="1">
    <source>
        <dbReference type="ARBA" id="ARBA00001958"/>
    </source>
</evidence>
<evidence type="ECO:0000256" key="9">
    <source>
        <dbReference type="ARBA" id="ARBA00022840"/>
    </source>
</evidence>
<dbReference type="GO" id="GO:0004743">
    <property type="term" value="F:pyruvate kinase activity"/>
    <property type="evidence" value="ECO:0007669"/>
    <property type="project" value="UniProtKB-UniRule"/>
</dbReference>
<dbReference type="InterPro" id="IPR018209">
    <property type="entry name" value="Pyrv_Knase_AS"/>
</dbReference>
<dbReference type="Pfam" id="PF00224">
    <property type="entry name" value="PK"/>
    <property type="match status" value="1"/>
</dbReference>
<dbReference type="InterPro" id="IPR015813">
    <property type="entry name" value="Pyrv/PenolPyrv_kinase-like_dom"/>
</dbReference>
<dbReference type="InterPro" id="IPR011037">
    <property type="entry name" value="Pyrv_Knase-like_insert_dom_sf"/>
</dbReference>
<comment type="caution">
    <text evidence="17">The sequence shown here is derived from an EMBL/GenBank/DDBJ whole genome shotgun (WGS) entry which is preliminary data.</text>
</comment>
<evidence type="ECO:0000259" key="16">
    <source>
        <dbReference type="Pfam" id="PF02887"/>
    </source>
</evidence>
<dbReference type="GO" id="GO:0005524">
    <property type="term" value="F:ATP binding"/>
    <property type="evidence" value="ECO:0007669"/>
    <property type="project" value="UniProtKB-KW"/>
</dbReference>
<keyword evidence="5 14" id="KW-0808">Transferase</keyword>
<dbReference type="NCBIfam" id="NF004978">
    <property type="entry name" value="PRK06354.1"/>
    <property type="match status" value="1"/>
</dbReference>
<dbReference type="NCBIfam" id="TIGR01064">
    <property type="entry name" value="pyruv_kin"/>
    <property type="match status" value="1"/>
</dbReference>
<evidence type="ECO:0000256" key="11">
    <source>
        <dbReference type="ARBA" id="ARBA00023152"/>
    </source>
</evidence>
<accession>A0A0G1YEA1</accession>
<dbReference type="AlphaFoldDB" id="A0A0G1YEA1"/>
<evidence type="ECO:0000259" key="15">
    <source>
        <dbReference type="Pfam" id="PF00224"/>
    </source>
</evidence>
<dbReference type="SUPFAM" id="SSF51621">
    <property type="entry name" value="Phosphoenolpyruvate/pyruvate domain"/>
    <property type="match status" value="1"/>
</dbReference>
<evidence type="ECO:0000256" key="5">
    <source>
        <dbReference type="ARBA" id="ARBA00022679"/>
    </source>
</evidence>
<protein>
    <recommendedName>
        <fullName evidence="4 13">Pyruvate kinase</fullName>
        <ecNumber evidence="4 13">2.7.1.40</ecNumber>
    </recommendedName>
</protein>